<organism evidence="8 9">
    <name type="scientific">Silurus meridionalis</name>
    <name type="common">Southern catfish</name>
    <name type="synonym">Silurus soldatovi meridionalis</name>
    <dbReference type="NCBI Taxonomy" id="175797"/>
    <lineage>
        <taxon>Eukaryota</taxon>
        <taxon>Metazoa</taxon>
        <taxon>Chordata</taxon>
        <taxon>Craniata</taxon>
        <taxon>Vertebrata</taxon>
        <taxon>Euteleostomi</taxon>
        <taxon>Actinopterygii</taxon>
        <taxon>Neopterygii</taxon>
        <taxon>Teleostei</taxon>
        <taxon>Ostariophysi</taxon>
        <taxon>Siluriformes</taxon>
        <taxon>Siluridae</taxon>
        <taxon>Silurus</taxon>
    </lineage>
</organism>
<keyword evidence="2" id="KW-0964">Secreted</keyword>
<evidence type="ECO:0000256" key="2">
    <source>
        <dbReference type="ARBA" id="ARBA00022525"/>
    </source>
</evidence>
<sequence length="251" mass="28562">MERGVNLHPCGRLVELRQKLENAGFVNITYMVVNSRDENSLRLHHLLEKRLSGHIILHRQNSEDPDVWSIAQVEKDDFQIYDRCGRLTHHLSLPYTILSQTHVEEAIRNTYCNAVCGDCELKSSDQLEACNRNGEDQTEKETPRTEGEEHHHHHGHHRGLHHGENQHGHPPHEVEGRHSHDGSSHQHGHQGQVILGQDQRGSVDLGQVQSRQIDFGQAHVGQIDLGQLGIERFDLEHGVDVVGNQQVMQRP</sequence>
<feature type="compositionally biased region" description="Basic residues" evidence="6">
    <location>
        <begin position="151"/>
        <end position="160"/>
    </location>
</feature>
<dbReference type="Pfam" id="PF04592">
    <property type="entry name" value="SelP_N"/>
    <property type="match status" value="1"/>
</dbReference>
<comment type="caution">
    <text evidence="8">The sequence shown here is derived from an EMBL/GenBank/DDBJ whole genome shotgun (WGS) entry which is preliminary data.</text>
</comment>
<dbReference type="InterPro" id="IPR037941">
    <property type="entry name" value="SeP"/>
</dbReference>
<evidence type="ECO:0000313" key="8">
    <source>
        <dbReference type="EMBL" id="KAF7694797.1"/>
    </source>
</evidence>
<dbReference type="GO" id="GO:0005576">
    <property type="term" value="C:extracellular region"/>
    <property type="evidence" value="ECO:0007669"/>
    <property type="project" value="UniProtKB-SubCell"/>
</dbReference>
<feature type="region of interest" description="Disordered" evidence="6">
    <location>
        <begin position="130"/>
        <end position="192"/>
    </location>
</feature>
<accession>A0A8T0ANR2</accession>
<protein>
    <recommendedName>
        <fullName evidence="7">Selenoprotein P N-terminal domain-containing protein</fullName>
    </recommendedName>
</protein>
<reference evidence="8" key="1">
    <citation type="submission" date="2020-08" db="EMBL/GenBank/DDBJ databases">
        <title>Chromosome-level assembly of Southern catfish (Silurus meridionalis) provides insights into visual adaptation to the nocturnal and benthic lifestyles.</title>
        <authorList>
            <person name="Zhang Y."/>
            <person name="Wang D."/>
            <person name="Peng Z."/>
        </authorList>
    </citation>
    <scope>NUCLEOTIDE SEQUENCE</scope>
    <source>
        <strain evidence="8">SWU-2019-XX</strain>
        <tissue evidence="8">Muscle</tissue>
    </source>
</reference>
<proteinExistence type="predicted"/>
<feature type="compositionally biased region" description="Basic and acidic residues" evidence="6">
    <location>
        <begin position="161"/>
        <end position="184"/>
    </location>
</feature>
<keyword evidence="3" id="KW-0732">Signal</keyword>
<evidence type="ECO:0000313" key="9">
    <source>
        <dbReference type="Proteomes" id="UP000606274"/>
    </source>
</evidence>
<evidence type="ECO:0000256" key="4">
    <source>
        <dbReference type="ARBA" id="ARBA00022933"/>
    </source>
</evidence>
<evidence type="ECO:0000256" key="1">
    <source>
        <dbReference type="ARBA" id="ARBA00004613"/>
    </source>
</evidence>
<gene>
    <name evidence="8" type="ORF">HF521_006520</name>
</gene>
<comment type="subcellular location">
    <subcellularLocation>
        <location evidence="1">Secreted</location>
    </subcellularLocation>
</comment>
<feature type="domain" description="Selenoprotein P N-terminal" evidence="7">
    <location>
        <begin position="6"/>
        <end position="192"/>
    </location>
</feature>
<evidence type="ECO:0000256" key="5">
    <source>
        <dbReference type="ARBA" id="ARBA00023180"/>
    </source>
</evidence>
<dbReference type="GO" id="GO:0001887">
    <property type="term" value="P:selenium compound metabolic process"/>
    <property type="evidence" value="ECO:0007669"/>
    <property type="project" value="TreeGrafter"/>
</dbReference>
<evidence type="ECO:0000256" key="3">
    <source>
        <dbReference type="ARBA" id="ARBA00022729"/>
    </source>
</evidence>
<feature type="compositionally biased region" description="Basic and acidic residues" evidence="6">
    <location>
        <begin position="133"/>
        <end position="150"/>
    </location>
</feature>
<dbReference type="PANTHER" id="PTHR10105">
    <property type="entry name" value="SELENOPROTEIN P"/>
    <property type="match status" value="1"/>
</dbReference>
<dbReference type="EMBL" id="JABFDY010000017">
    <property type="protein sequence ID" value="KAF7694797.1"/>
    <property type="molecule type" value="Genomic_DNA"/>
</dbReference>
<dbReference type="Proteomes" id="UP000606274">
    <property type="component" value="Unassembled WGS sequence"/>
</dbReference>
<keyword evidence="5" id="KW-0325">Glycoprotein</keyword>
<keyword evidence="4" id="KW-0712">Selenocysteine</keyword>
<evidence type="ECO:0000259" key="7">
    <source>
        <dbReference type="Pfam" id="PF04592"/>
    </source>
</evidence>
<dbReference type="PANTHER" id="PTHR10105:SF3">
    <property type="entry name" value="SELENOPROTEIN P"/>
    <property type="match status" value="1"/>
</dbReference>
<dbReference type="InterPro" id="IPR007671">
    <property type="entry name" value="Selenoprotein-P_N"/>
</dbReference>
<evidence type="ECO:0000256" key="6">
    <source>
        <dbReference type="SAM" id="MobiDB-lite"/>
    </source>
</evidence>
<keyword evidence="9" id="KW-1185">Reference proteome</keyword>
<dbReference type="GO" id="GO:0008430">
    <property type="term" value="F:selenium binding"/>
    <property type="evidence" value="ECO:0007669"/>
    <property type="project" value="InterPro"/>
</dbReference>
<dbReference type="AlphaFoldDB" id="A0A8T0ANR2"/>
<name>A0A8T0ANR2_SILME</name>